<keyword evidence="3" id="KW-1185">Reference proteome</keyword>
<sequence length="132" mass="14402">MSSRLLLSVLLLLLCGRAAQDAPSQSEDEDAWSPAPMVADPPDRVIVVKEGSDALIESNVNQGHIRENKTGEKWQIEENGSLNISLVSIKDEGRFTCVTTSDGGATKNYTAPLWLGCSSSHLRLFFLIVYPL</sequence>
<feature type="non-terminal residue" evidence="2">
    <location>
        <position position="132"/>
    </location>
</feature>
<dbReference type="InterPro" id="IPR036179">
    <property type="entry name" value="Ig-like_dom_sf"/>
</dbReference>
<feature type="signal peptide" evidence="1">
    <location>
        <begin position="1"/>
        <end position="21"/>
    </location>
</feature>
<feature type="chain" id="PRO_5040188928" evidence="1">
    <location>
        <begin position="22"/>
        <end position="132"/>
    </location>
</feature>
<dbReference type="EMBL" id="CADEAL010000249">
    <property type="protein sequence ID" value="CAB1417171.1"/>
    <property type="molecule type" value="Genomic_DNA"/>
</dbReference>
<gene>
    <name evidence="2" type="ORF">PLEPLA_LOCUS4972</name>
</gene>
<name>A0A9N7TQ95_PLEPL</name>
<proteinExistence type="predicted"/>
<organism evidence="2 3">
    <name type="scientific">Pleuronectes platessa</name>
    <name type="common">European plaice</name>
    <dbReference type="NCBI Taxonomy" id="8262"/>
    <lineage>
        <taxon>Eukaryota</taxon>
        <taxon>Metazoa</taxon>
        <taxon>Chordata</taxon>
        <taxon>Craniata</taxon>
        <taxon>Vertebrata</taxon>
        <taxon>Euteleostomi</taxon>
        <taxon>Actinopterygii</taxon>
        <taxon>Neopterygii</taxon>
        <taxon>Teleostei</taxon>
        <taxon>Neoteleostei</taxon>
        <taxon>Acanthomorphata</taxon>
        <taxon>Carangaria</taxon>
        <taxon>Pleuronectiformes</taxon>
        <taxon>Pleuronectoidei</taxon>
        <taxon>Pleuronectidae</taxon>
        <taxon>Pleuronectes</taxon>
    </lineage>
</organism>
<dbReference type="Gene3D" id="2.60.40.10">
    <property type="entry name" value="Immunoglobulins"/>
    <property type="match status" value="1"/>
</dbReference>
<evidence type="ECO:0000256" key="1">
    <source>
        <dbReference type="SAM" id="SignalP"/>
    </source>
</evidence>
<dbReference type="InterPro" id="IPR013783">
    <property type="entry name" value="Ig-like_fold"/>
</dbReference>
<evidence type="ECO:0000313" key="2">
    <source>
        <dbReference type="EMBL" id="CAB1417171.1"/>
    </source>
</evidence>
<dbReference type="SUPFAM" id="SSF48726">
    <property type="entry name" value="Immunoglobulin"/>
    <property type="match status" value="1"/>
</dbReference>
<evidence type="ECO:0000313" key="3">
    <source>
        <dbReference type="Proteomes" id="UP001153269"/>
    </source>
</evidence>
<protein>
    <submittedName>
        <fullName evidence="2">Uncharacterized protein</fullName>
    </submittedName>
</protein>
<keyword evidence="1" id="KW-0732">Signal</keyword>
<reference evidence="2" key="1">
    <citation type="submission" date="2020-03" db="EMBL/GenBank/DDBJ databases">
        <authorList>
            <person name="Weist P."/>
        </authorList>
    </citation>
    <scope>NUCLEOTIDE SEQUENCE</scope>
</reference>
<dbReference type="Proteomes" id="UP001153269">
    <property type="component" value="Unassembled WGS sequence"/>
</dbReference>
<dbReference type="AlphaFoldDB" id="A0A9N7TQ95"/>
<comment type="caution">
    <text evidence="2">The sequence shown here is derived from an EMBL/GenBank/DDBJ whole genome shotgun (WGS) entry which is preliminary data.</text>
</comment>
<accession>A0A9N7TQ95</accession>